<evidence type="ECO:0000313" key="7">
    <source>
        <dbReference type="Proteomes" id="UP001300261"/>
    </source>
</evidence>
<dbReference type="EMBL" id="JAPEVI010000003">
    <property type="protein sequence ID" value="MCX2725789.1"/>
    <property type="molecule type" value="Genomic_DNA"/>
</dbReference>
<protein>
    <submittedName>
        <fullName evidence="6">Beta-ketoacyl synthase N-terminal-like domain-containing protein</fullName>
    </submittedName>
</protein>
<evidence type="ECO:0000256" key="1">
    <source>
        <dbReference type="ARBA" id="ARBA00005194"/>
    </source>
</evidence>
<name>A0ABT3R9J9_9HYPH</name>
<dbReference type="InterPro" id="IPR014030">
    <property type="entry name" value="Ketoacyl_synth_N"/>
</dbReference>
<evidence type="ECO:0000256" key="4">
    <source>
        <dbReference type="RuleBase" id="RU003694"/>
    </source>
</evidence>
<accession>A0ABT3R9J9</accession>
<keyword evidence="3 4" id="KW-0808">Transferase</keyword>
<comment type="pathway">
    <text evidence="1">Lipid metabolism; fatty acid biosynthesis.</text>
</comment>
<proteinExistence type="inferred from homology"/>
<keyword evidence="7" id="KW-1185">Reference proteome</keyword>
<dbReference type="RefSeq" id="WP_265966923.1">
    <property type="nucleotide sequence ID" value="NZ_JAPEVI010000003.1"/>
</dbReference>
<evidence type="ECO:0000256" key="2">
    <source>
        <dbReference type="ARBA" id="ARBA00008467"/>
    </source>
</evidence>
<evidence type="ECO:0000259" key="5">
    <source>
        <dbReference type="PROSITE" id="PS52004"/>
    </source>
</evidence>
<organism evidence="6 7">
    <name type="scientific">Roseibium salinum</name>
    <dbReference type="NCBI Taxonomy" id="1604349"/>
    <lineage>
        <taxon>Bacteria</taxon>
        <taxon>Pseudomonadati</taxon>
        <taxon>Pseudomonadota</taxon>
        <taxon>Alphaproteobacteria</taxon>
        <taxon>Hyphomicrobiales</taxon>
        <taxon>Stappiaceae</taxon>
        <taxon>Roseibium</taxon>
    </lineage>
</organism>
<sequence>MRIGISGIGVACGAGHGKAAFSEALFETPDLFSYLGREGREPAEGDTPFIGVEMPEPPAILPPRIARTVGLSARAAVSVLSEAWQEAGLDHVDPERIGLVVGGSNLMSRERELALGEYAGRLSYVPPRHGHMFQDTDICGVCATVFPIRGFAVTVGAASASGAVAVIQAVDAIRSGRVDVCIALGALQDLSAHDLQALRAMGAMGSSRFANSPSKACRPMDADRDGFIYGEASAALVISRTDRVNSPKLYGSVLGTGIFNDGTRGPEPNSDGQARAAGKALAEAGLTAAGIDYVNGHATGTPAGDTEELETYRMLELQNAHINATKSIFGHGLSASGAIEVAAVLMQMEEGRLHPTRNLDHPLDPAVNWVGPRAANHAIRHALKFSFGFGGVNTALVLGVPGSGKQSK</sequence>
<dbReference type="SUPFAM" id="SSF53901">
    <property type="entry name" value="Thiolase-like"/>
    <property type="match status" value="2"/>
</dbReference>
<reference evidence="6 7" key="1">
    <citation type="journal article" date="2016" name="Int. J. Syst. Evol. Microbiol.">
        <title>Labrenzia salina sp. nov., isolated from the rhizosphere of the halophyte Arthrocnemum macrostachyum.</title>
        <authorList>
            <person name="Camacho M."/>
            <person name="Redondo-Gomez S."/>
            <person name="Rodriguez-Llorente I."/>
            <person name="Rohde M."/>
            <person name="Sproer C."/>
            <person name="Schumann P."/>
            <person name="Klenk H.P."/>
            <person name="Montero-Calasanz M.D.C."/>
        </authorList>
    </citation>
    <scope>NUCLEOTIDE SEQUENCE [LARGE SCALE GENOMIC DNA]</scope>
    <source>
        <strain evidence="6 7">DSM 29163</strain>
    </source>
</reference>
<dbReference type="PROSITE" id="PS52004">
    <property type="entry name" value="KS3_2"/>
    <property type="match status" value="1"/>
</dbReference>
<dbReference type="Proteomes" id="UP001300261">
    <property type="component" value="Unassembled WGS sequence"/>
</dbReference>
<dbReference type="PANTHER" id="PTHR11712">
    <property type="entry name" value="POLYKETIDE SYNTHASE-RELATED"/>
    <property type="match status" value="1"/>
</dbReference>
<comment type="similarity">
    <text evidence="2 4">Belongs to the thiolase-like superfamily. Beta-ketoacyl-ACP synthases family.</text>
</comment>
<dbReference type="Pfam" id="PF02801">
    <property type="entry name" value="Ketoacyl-synt_C"/>
    <property type="match status" value="1"/>
</dbReference>
<gene>
    <name evidence="6" type="ORF">ON753_26095</name>
</gene>
<dbReference type="InterPro" id="IPR014031">
    <property type="entry name" value="Ketoacyl_synth_C"/>
</dbReference>
<dbReference type="PANTHER" id="PTHR11712:SF336">
    <property type="entry name" value="3-OXOACYL-[ACYL-CARRIER-PROTEIN] SYNTHASE, MITOCHONDRIAL"/>
    <property type="match status" value="1"/>
</dbReference>
<dbReference type="InterPro" id="IPR020841">
    <property type="entry name" value="PKS_Beta-ketoAc_synthase_dom"/>
</dbReference>
<dbReference type="Gene3D" id="3.40.47.10">
    <property type="match status" value="1"/>
</dbReference>
<dbReference type="InterPro" id="IPR016039">
    <property type="entry name" value="Thiolase-like"/>
</dbReference>
<dbReference type="Pfam" id="PF00109">
    <property type="entry name" value="ketoacyl-synt"/>
    <property type="match status" value="1"/>
</dbReference>
<evidence type="ECO:0000313" key="6">
    <source>
        <dbReference type="EMBL" id="MCX2725789.1"/>
    </source>
</evidence>
<evidence type="ECO:0000256" key="3">
    <source>
        <dbReference type="ARBA" id="ARBA00022679"/>
    </source>
</evidence>
<comment type="caution">
    <text evidence="6">The sequence shown here is derived from an EMBL/GenBank/DDBJ whole genome shotgun (WGS) entry which is preliminary data.</text>
</comment>
<feature type="domain" description="Ketosynthase family 3 (KS3)" evidence="5">
    <location>
        <begin position="1"/>
        <end position="400"/>
    </location>
</feature>
<dbReference type="InterPro" id="IPR000794">
    <property type="entry name" value="Beta-ketoacyl_synthase"/>
</dbReference>
<dbReference type="NCBIfam" id="NF005490">
    <property type="entry name" value="PRK07103.1"/>
    <property type="match status" value="1"/>
</dbReference>
<dbReference type="SMART" id="SM00825">
    <property type="entry name" value="PKS_KS"/>
    <property type="match status" value="1"/>
</dbReference>